<sequence>LDFLKPCDVERYINQELKPKLSGSTECNDDVNLLVNFLLEELPLPVSHVIRGGSYGKSTCIRGHSDIDMVVFVENFSLVEGTAQCSLNMVQFIKDLKKRLQNSLLATRVLMSDVTPLALRFQWKCVKNDHIHHVDVLPCNDLLGPRPTQEDKKAIYRRIENCKNSLQLQLYSAALLQLQVEFVRRKPAPLRDLMRLVKHWKQTSFGENSKRLPNSYTLELITVHVWENHGKPLHFKFLHAFASILEQLIKYEDLCVAWNENYFLKSLWVQQALTEHRKNLLPIILDPANPLNNVCASVNAWDEVAYVAQQSLAKP</sequence>
<dbReference type="GO" id="GO:0005829">
    <property type="term" value="C:cytosol"/>
    <property type="evidence" value="ECO:0000318"/>
    <property type="project" value="GO_Central"/>
</dbReference>
<dbReference type="InterPro" id="IPR018952">
    <property type="entry name" value="2-5-oligoAdlate_synth_1_dom2/C"/>
</dbReference>
<dbReference type="GO" id="GO:0003725">
    <property type="term" value="F:double-stranded RNA binding"/>
    <property type="evidence" value="ECO:0000318"/>
    <property type="project" value="GO_Central"/>
</dbReference>
<dbReference type="GO" id="GO:0001730">
    <property type="term" value="F:2'-5'-oligoadenylate synthetase activity"/>
    <property type="evidence" value="ECO:0000318"/>
    <property type="project" value="GO_Central"/>
</dbReference>
<dbReference type="Pfam" id="PF10421">
    <property type="entry name" value="OAS1_C"/>
    <property type="match status" value="1"/>
</dbReference>
<keyword evidence="4" id="KW-1185">Reference proteome</keyword>
<dbReference type="EMBL" id="EAAA01001690">
    <property type="status" value="NOT_ANNOTATED_CDS"/>
    <property type="molecule type" value="Genomic_DNA"/>
</dbReference>
<protein>
    <recommendedName>
        <fullName evidence="2">2'-5'-oligoadenylate synthetase 1 domain-containing protein</fullName>
    </recommendedName>
</protein>
<dbReference type="PANTHER" id="PTHR11258:SF11">
    <property type="entry name" value="C2H2-TYPE DOMAIN-CONTAINING PROTEIN"/>
    <property type="match status" value="1"/>
</dbReference>
<dbReference type="InParanoid" id="H2XUV5"/>
<dbReference type="PROSITE" id="PS50152">
    <property type="entry name" value="25A_SYNTH_3"/>
    <property type="match status" value="1"/>
</dbReference>
<dbReference type="GeneTree" id="ENSGT00510000046406"/>
<dbReference type="OMA" id="CEFNTAQ"/>
<dbReference type="FunFam" id="3.30.460.10:FF:000080">
    <property type="entry name" value="Predicted protein"/>
    <property type="match status" value="1"/>
</dbReference>
<dbReference type="Gene3D" id="3.30.460.10">
    <property type="entry name" value="Beta Polymerase, domain 2"/>
    <property type="match status" value="1"/>
</dbReference>
<dbReference type="GO" id="GO:0005654">
    <property type="term" value="C:nucleoplasm"/>
    <property type="evidence" value="ECO:0000318"/>
    <property type="project" value="GO_Central"/>
</dbReference>
<dbReference type="AlphaFoldDB" id="H2XUV5"/>
<dbReference type="PANTHER" id="PTHR11258">
    <property type="entry name" value="2-5 OLIGOADENYLATE SYNTHETASE"/>
    <property type="match status" value="1"/>
</dbReference>
<evidence type="ECO:0000313" key="3">
    <source>
        <dbReference type="Ensembl" id="ENSCINP00000033439.1"/>
    </source>
</evidence>
<organism evidence="3 4">
    <name type="scientific">Ciona intestinalis</name>
    <name type="common">Transparent sea squirt</name>
    <name type="synonym">Ascidia intestinalis</name>
    <dbReference type="NCBI Taxonomy" id="7719"/>
    <lineage>
        <taxon>Eukaryota</taxon>
        <taxon>Metazoa</taxon>
        <taxon>Chordata</taxon>
        <taxon>Tunicata</taxon>
        <taxon>Ascidiacea</taxon>
        <taxon>Phlebobranchia</taxon>
        <taxon>Cionidae</taxon>
        <taxon>Ciona</taxon>
    </lineage>
</organism>
<dbReference type="STRING" id="7719.ENSCINP00000033439"/>
<reference evidence="3" key="4">
    <citation type="submission" date="2025-09" db="UniProtKB">
        <authorList>
            <consortium name="Ensembl"/>
        </authorList>
    </citation>
    <scope>IDENTIFICATION</scope>
</reference>
<dbReference type="SUPFAM" id="SSF81631">
    <property type="entry name" value="PAP/OAS1 substrate-binding domain"/>
    <property type="match status" value="1"/>
</dbReference>
<dbReference type="Proteomes" id="UP000008144">
    <property type="component" value="Chromosome 3"/>
</dbReference>
<name>H2XUV5_CIOIN</name>
<dbReference type="Ensembl" id="ENSCINT00000031706.1">
    <property type="protein sequence ID" value="ENSCINP00000033439.1"/>
    <property type="gene ID" value="ENSCING00000024111.1"/>
</dbReference>
<dbReference type="HOGENOM" id="CLU_040930_0_0_1"/>
<accession>H2XUV5</accession>
<dbReference type="SUPFAM" id="SSF81301">
    <property type="entry name" value="Nucleotidyltransferase"/>
    <property type="match status" value="1"/>
</dbReference>
<dbReference type="FunFam" id="1.10.1410.20:FF:000004">
    <property type="entry name" value="2'-5'-oligoadenylate synthase 3-like isoform X1"/>
    <property type="match status" value="1"/>
</dbReference>
<dbReference type="Gene3D" id="1.10.1410.20">
    <property type="entry name" value="2'-5'-oligoadenylate synthetase 1, domain 2"/>
    <property type="match status" value="1"/>
</dbReference>
<dbReference type="InterPro" id="IPR043519">
    <property type="entry name" value="NT_sf"/>
</dbReference>
<dbReference type="GO" id="GO:0016020">
    <property type="term" value="C:membrane"/>
    <property type="evidence" value="ECO:0000318"/>
    <property type="project" value="GO_Central"/>
</dbReference>
<evidence type="ECO:0000256" key="1">
    <source>
        <dbReference type="ARBA" id="ARBA00009526"/>
    </source>
</evidence>
<comment type="similarity">
    <text evidence="1">Belongs to the 2-5A synthase family.</text>
</comment>
<proteinExistence type="inferred from homology"/>
<evidence type="ECO:0000313" key="4">
    <source>
        <dbReference type="Proteomes" id="UP000008144"/>
    </source>
</evidence>
<feature type="domain" description="2'-5'-oligoadenylate synthetase 1" evidence="2">
    <location>
        <begin position="152"/>
        <end position="313"/>
    </location>
</feature>
<reference evidence="4" key="1">
    <citation type="journal article" date="2002" name="Science">
        <title>The draft genome of Ciona intestinalis: insights into chordate and vertebrate origins.</title>
        <authorList>
            <person name="Dehal P."/>
            <person name="Satou Y."/>
            <person name="Campbell R.K."/>
            <person name="Chapman J."/>
            <person name="Degnan B."/>
            <person name="De Tomaso A."/>
            <person name="Davidson B."/>
            <person name="Di Gregorio A."/>
            <person name="Gelpke M."/>
            <person name="Goodstein D.M."/>
            <person name="Harafuji N."/>
            <person name="Hastings K.E."/>
            <person name="Ho I."/>
            <person name="Hotta K."/>
            <person name="Huang W."/>
            <person name="Kawashima T."/>
            <person name="Lemaire P."/>
            <person name="Martinez D."/>
            <person name="Meinertzhagen I.A."/>
            <person name="Necula S."/>
            <person name="Nonaka M."/>
            <person name="Putnam N."/>
            <person name="Rash S."/>
            <person name="Saiga H."/>
            <person name="Satake M."/>
            <person name="Terry A."/>
            <person name="Yamada L."/>
            <person name="Wang H.G."/>
            <person name="Awazu S."/>
            <person name="Azumi K."/>
            <person name="Boore J."/>
            <person name="Branno M."/>
            <person name="Chin-Bow S."/>
            <person name="DeSantis R."/>
            <person name="Doyle S."/>
            <person name="Francino P."/>
            <person name="Keys D.N."/>
            <person name="Haga S."/>
            <person name="Hayashi H."/>
            <person name="Hino K."/>
            <person name="Imai K.S."/>
            <person name="Inaba K."/>
            <person name="Kano S."/>
            <person name="Kobayashi K."/>
            <person name="Kobayashi M."/>
            <person name="Lee B.I."/>
            <person name="Makabe K.W."/>
            <person name="Manohar C."/>
            <person name="Matassi G."/>
            <person name="Medina M."/>
            <person name="Mochizuki Y."/>
            <person name="Mount S."/>
            <person name="Morishita T."/>
            <person name="Miura S."/>
            <person name="Nakayama A."/>
            <person name="Nishizaka S."/>
            <person name="Nomoto H."/>
            <person name="Ohta F."/>
            <person name="Oishi K."/>
            <person name="Rigoutsos I."/>
            <person name="Sano M."/>
            <person name="Sasaki A."/>
            <person name="Sasakura Y."/>
            <person name="Shoguchi E."/>
            <person name="Shin-i T."/>
            <person name="Spagnuolo A."/>
            <person name="Stainier D."/>
            <person name="Suzuki M.M."/>
            <person name="Tassy O."/>
            <person name="Takatori N."/>
            <person name="Tokuoka M."/>
            <person name="Yagi K."/>
            <person name="Yoshizaki F."/>
            <person name="Wada S."/>
            <person name="Zhang C."/>
            <person name="Hyatt P.D."/>
            <person name="Larimer F."/>
            <person name="Detter C."/>
            <person name="Doggett N."/>
            <person name="Glavina T."/>
            <person name="Hawkins T."/>
            <person name="Richardson P."/>
            <person name="Lucas S."/>
            <person name="Kohara Y."/>
            <person name="Levine M."/>
            <person name="Satoh N."/>
            <person name="Rokhsar D.S."/>
        </authorList>
    </citation>
    <scope>NUCLEOTIDE SEQUENCE [LARGE SCALE GENOMIC DNA]</scope>
</reference>
<evidence type="ECO:0000259" key="2">
    <source>
        <dbReference type="Pfam" id="PF10421"/>
    </source>
</evidence>
<reference evidence="3" key="2">
    <citation type="journal article" date="2008" name="Genome Biol.">
        <title>Improved genome assembly and evidence-based global gene model set for the chordate Ciona intestinalis: new insight into intron and operon populations.</title>
        <authorList>
            <person name="Satou Y."/>
            <person name="Mineta K."/>
            <person name="Ogasawara M."/>
            <person name="Sasakura Y."/>
            <person name="Shoguchi E."/>
            <person name="Ueno K."/>
            <person name="Yamada L."/>
            <person name="Matsumoto J."/>
            <person name="Wasserscheid J."/>
            <person name="Dewar K."/>
            <person name="Wiley G.B."/>
            <person name="Macmil S.L."/>
            <person name="Roe B.A."/>
            <person name="Zeller R.W."/>
            <person name="Hastings K.E."/>
            <person name="Lemaire P."/>
            <person name="Lindquist E."/>
            <person name="Endo T."/>
            <person name="Hotta K."/>
            <person name="Inaba K."/>
        </authorList>
    </citation>
    <scope>NUCLEOTIDE SEQUENCE [LARGE SCALE GENOMIC DNA]</scope>
    <source>
        <strain evidence="3">wild type</strain>
    </source>
</reference>
<reference evidence="3" key="3">
    <citation type="submission" date="2025-08" db="UniProtKB">
        <authorList>
            <consortium name="Ensembl"/>
        </authorList>
    </citation>
    <scope>IDENTIFICATION</scope>
</reference>